<evidence type="ECO:0000259" key="8">
    <source>
        <dbReference type="Pfam" id="PF13567"/>
    </source>
</evidence>
<dbReference type="Proteomes" id="UP001596161">
    <property type="component" value="Unassembled WGS sequence"/>
</dbReference>
<evidence type="ECO:0000256" key="4">
    <source>
        <dbReference type="ARBA" id="ARBA00022989"/>
    </source>
</evidence>
<keyword evidence="4 6" id="KW-1133">Transmembrane helix</keyword>
<keyword evidence="5 6" id="KW-0472">Membrane</keyword>
<keyword evidence="2" id="KW-1003">Cell membrane</keyword>
<feature type="transmembrane region" description="Helical" evidence="6">
    <location>
        <begin position="261"/>
        <end position="281"/>
    </location>
</feature>
<dbReference type="Pfam" id="PF13567">
    <property type="entry name" value="DUF4131"/>
    <property type="match status" value="1"/>
</dbReference>
<dbReference type="InterPro" id="IPR052159">
    <property type="entry name" value="Competence_DNA_uptake"/>
</dbReference>
<evidence type="ECO:0000313" key="10">
    <source>
        <dbReference type="Proteomes" id="UP001596161"/>
    </source>
</evidence>
<keyword evidence="3 6" id="KW-0812">Transmembrane</keyword>
<evidence type="ECO:0000256" key="3">
    <source>
        <dbReference type="ARBA" id="ARBA00022692"/>
    </source>
</evidence>
<evidence type="ECO:0000256" key="5">
    <source>
        <dbReference type="ARBA" id="ARBA00023136"/>
    </source>
</evidence>
<evidence type="ECO:0000256" key="1">
    <source>
        <dbReference type="ARBA" id="ARBA00004651"/>
    </source>
</evidence>
<accession>A0ABW0E5H6</accession>
<evidence type="ECO:0000256" key="2">
    <source>
        <dbReference type="ARBA" id="ARBA00022475"/>
    </source>
</evidence>
<feature type="transmembrane region" description="Helical" evidence="6">
    <location>
        <begin position="293"/>
        <end position="309"/>
    </location>
</feature>
<comment type="caution">
    <text evidence="9">The sequence shown here is derived from an EMBL/GenBank/DDBJ whole genome shotgun (WGS) entry which is preliminary data.</text>
</comment>
<feature type="transmembrane region" description="Helical" evidence="6">
    <location>
        <begin position="7"/>
        <end position="26"/>
    </location>
</feature>
<dbReference type="EMBL" id="JBHSKT010000002">
    <property type="protein sequence ID" value="MFC5269577.1"/>
    <property type="molecule type" value="Genomic_DNA"/>
</dbReference>
<dbReference type="NCBIfam" id="TIGR00360">
    <property type="entry name" value="ComEC_N-term"/>
    <property type="match status" value="1"/>
</dbReference>
<reference evidence="10" key="1">
    <citation type="journal article" date="2019" name="Int. J. Syst. Evol. Microbiol.">
        <title>The Global Catalogue of Microorganisms (GCM) 10K type strain sequencing project: providing services to taxonomists for standard genome sequencing and annotation.</title>
        <authorList>
            <consortium name="The Broad Institute Genomics Platform"/>
            <consortium name="The Broad Institute Genome Sequencing Center for Infectious Disease"/>
            <person name="Wu L."/>
            <person name="Ma J."/>
        </authorList>
    </citation>
    <scope>NUCLEOTIDE SEQUENCE [LARGE SCALE GENOMIC DNA]</scope>
    <source>
        <strain evidence="10">KACC 12602</strain>
    </source>
</reference>
<feature type="transmembrane region" description="Helical" evidence="6">
    <location>
        <begin position="362"/>
        <end position="380"/>
    </location>
</feature>
<name>A0ABW0E5H6_9BACT</name>
<feature type="transmembrane region" description="Helical" evidence="6">
    <location>
        <begin position="445"/>
        <end position="467"/>
    </location>
</feature>
<organism evidence="9 10">
    <name type="scientific">Adhaeribacter terreus</name>
    <dbReference type="NCBI Taxonomy" id="529703"/>
    <lineage>
        <taxon>Bacteria</taxon>
        <taxon>Pseudomonadati</taxon>
        <taxon>Bacteroidota</taxon>
        <taxon>Cytophagia</taxon>
        <taxon>Cytophagales</taxon>
        <taxon>Hymenobacteraceae</taxon>
        <taxon>Adhaeribacter</taxon>
    </lineage>
</organism>
<dbReference type="PANTHER" id="PTHR30619:SF1">
    <property type="entry name" value="RECOMBINATION PROTEIN 2"/>
    <property type="match status" value="1"/>
</dbReference>
<dbReference type="InterPro" id="IPR025405">
    <property type="entry name" value="DUF4131"/>
</dbReference>
<keyword evidence="10" id="KW-1185">Reference proteome</keyword>
<dbReference type="InterPro" id="IPR004477">
    <property type="entry name" value="ComEC_N"/>
</dbReference>
<feature type="domain" description="ComEC/Rec2-related protein" evidence="7">
    <location>
        <begin position="239"/>
        <end position="508"/>
    </location>
</feature>
<protein>
    <submittedName>
        <fullName evidence="9">ComEC/Rec2 family competence protein</fullName>
    </submittedName>
</protein>
<feature type="transmembrane region" description="Helical" evidence="6">
    <location>
        <begin position="487"/>
        <end position="506"/>
    </location>
</feature>
<sequence length="701" mass="79802">MIKWAPYPFLRILLAFIAGILLAVKFENAGYPVLWFFLPAFVFFLAIYFLAKKRRSAFLFSVSGIAALFCFMLSGWLLTEIRTEKNDKNHLLRQAGAVTHYVGFINDFLLEKPTVFQSTLHLQQVKINGKWQAVTGKIQVSFRKDPALQKPKYGDVLLIKGTPKLVDPPLNPGQFDYRKYLAIRNIHHQQYLYAGQFEVLGQEVSNPVMALSIQLRRNLDLIFRKFVPSHREYGIASALVLGVKDELENDIKATYSNTGTMHVLAVSGLHVGLVFSILSLGLKRLRNTTSHRLFSAAIVLTVVWSYAFITALSPSVLRAAVMFTFVVGAQVLQKRSNMYNTLATAAFALLCYDPFFLFDVGFQLSFVAVLAIVYLAPRIYKFFDFENKAADTFWEMTSVSIAAQIGTFPLSLYYFHQFPVYFLISNLIAVPLSTIVLYNGLALLTFFWIPGLNLVLGKLMQGLLWLMNESMMWLEKWPLALVNRIPFSGFEAILVYSLILVLFVFFARRKLKFLVIASAILLVFSGSRLKENLAGNTKPKLIIFAVPKQSVWSFSGENATVFADSSFVQNKQAIAFTLEPAFLQARTQNVFYQNWNSSNTGNIPQIKTDEMRLFSWRGLKIMALEKPLRKHFKQPLKVDYLVVRNNAWISAKKLQQNFRFKKLVFDSSNETWYVKWLSGQLETAAIPYHNVTTQGAFTVQP</sequence>
<comment type="subcellular location">
    <subcellularLocation>
        <location evidence="1">Cell membrane</location>
        <topology evidence="1">Multi-pass membrane protein</topology>
    </subcellularLocation>
</comment>
<evidence type="ECO:0000259" key="7">
    <source>
        <dbReference type="Pfam" id="PF03772"/>
    </source>
</evidence>
<dbReference type="RefSeq" id="WP_378015958.1">
    <property type="nucleotide sequence ID" value="NZ_JBHSKT010000002.1"/>
</dbReference>
<evidence type="ECO:0000313" key="9">
    <source>
        <dbReference type="EMBL" id="MFC5269577.1"/>
    </source>
</evidence>
<feature type="transmembrane region" description="Helical" evidence="6">
    <location>
        <begin position="392"/>
        <end position="414"/>
    </location>
</feature>
<feature type="transmembrane region" description="Helical" evidence="6">
    <location>
        <begin position="32"/>
        <end position="51"/>
    </location>
</feature>
<dbReference type="PANTHER" id="PTHR30619">
    <property type="entry name" value="DNA INTERNALIZATION/COMPETENCE PROTEIN COMEC/REC2"/>
    <property type="match status" value="1"/>
</dbReference>
<gene>
    <name evidence="9" type="ORF">ACFPIB_03080</name>
</gene>
<feature type="domain" description="DUF4131" evidence="8">
    <location>
        <begin position="34"/>
        <end position="195"/>
    </location>
</feature>
<proteinExistence type="predicted"/>
<evidence type="ECO:0000256" key="6">
    <source>
        <dbReference type="SAM" id="Phobius"/>
    </source>
</evidence>
<feature type="transmembrane region" description="Helical" evidence="6">
    <location>
        <begin position="58"/>
        <end position="78"/>
    </location>
</feature>
<dbReference type="Pfam" id="PF03772">
    <property type="entry name" value="Competence"/>
    <property type="match status" value="1"/>
</dbReference>